<dbReference type="HAMAP" id="MF_00422">
    <property type="entry name" value="SecE"/>
    <property type="match status" value="1"/>
</dbReference>
<comment type="caution">
    <text evidence="10">The sequence shown here is derived from an EMBL/GenBank/DDBJ whole genome shotgun (WGS) entry which is preliminary data.</text>
</comment>
<dbReference type="InterPro" id="IPR038379">
    <property type="entry name" value="SecE_sf"/>
</dbReference>
<dbReference type="NCBIfam" id="TIGR00964">
    <property type="entry name" value="secE_bact"/>
    <property type="match status" value="1"/>
</dbReference>
<dbReference type="Proteomes" id="UP000051861">
    <property type="component" value="Unassembled WGS sequence"/>
</dbReference>
<keyword evidence="7 9" id="KW-0811">Translocation</keyword>
<evidence type="ECO:0000256" key="7">
    <source>
        <dbReference type="ARBA" id="ARBA00023010"/>
    </source>
</evidence>
<evidence type="ECO:0000256" key="2">
    <source>
        <dbReference type="ARBA" id="ARBA00022448"/>
    </source>
</evidence>
<dbReference type="AlphaFoldDB" id="A0A0S7Y1A4"/>
<accession>A0A0S7Y1A4</accession>
<dbReference type="Gene3D" id="1.20.5.1030">
    <property type="entry name" value="Preprotein translocase secy subunit"/>
    <property type="match status" value="1"/>
</dbReference>
<comment type="function">
    <text evidence="9">Essential subunit of the Sec protein translocation channel SecYEG. Clamps together the 2 halves of SecY. May contact the channel plug during translocation.</text>
</comment>
<organism evidence="10 11">
    <name type="scientific">candidate division WOR-1 bacterium DG_54_3</name>
    <dbReference type="NCBI Taxonomy" id="1703775"/>
    <lineage>
        <taxon>Bacteria</taxon>
        <taxon>Bacillati</taxon>
        <taxon>Saganbacteria</taxon>
    </lineage>
</organism>
<evidence type="ECO:0000313" key="11">
    <source>
        <dbReference type="Proteomes" id="UP000051861"/>
    </source>
</evidence>
<dbReference type="PANTHER" id="PTHR33910">
    <property type="entry name" value="PROTEIN TRANSLOCASE SUBUNIT SECE"/>
    <property type="match status" value="1"/>
</dbReference>
<dbReference type="GO" id="GO:0043952">
    <property type="term" value="P:protein transport by the Sec complex"/>
    <property type="evidence" value="ECO:0007669"/>
    <property type="project" value="UniProtKB-UniRule"/>
</dbReference>
<dbReference type="GO" id="GO:0009306">
    <property type="term" value="P:protein secretion"/>
    <property type="evidence" value="ECO:0007669"/>
    <property type="project" value="UniProtKB-UniRule"/>
</dbReference>
<proteinExistence type="inferred from homology"/>
<feature type="transmembrane region" description="Helical" evidence="9">
    <location>
        <begin position="27"/>
        <end position="48"/>
    </location>
</feature>
<comment type="similarity">
    <text evidence="9">Belongs to the SecE/SEC61-gamma family.</text>
</comment>
<dbReference type="PANTHER" id="PTHR33910:SF1">
    <property type="entry name" value="PROTEIN TRANSLOCASE SUBUNIT SECE"/>
    <property type="match status" value="1"/>
</dbReference>
<name>A0A0S7Y1A4_UNCSA</name>
<keyword evidence="2 9" id="KW-0813">Transport</keyword>
<evidence type="ECO:0000256" key="6">
    <source>
        <dbReference type="ARBA" id="ARBA00022989"/>
    </source>
</evidence>
<evidence type="ECO:0000256" key="4">
    <source>
        <dbReference type="ARBA" id="ARBA00022692"/>
    </source>
</evidence>
<protein>
    <recommendedName>
        <fullName evidence="9">Protein translocase subunit SecE</fullName>
    </recommendedName>
</protein>
<dbReference type="GO" id="GO:0065002">
    <property type="term" value="P:intracellular protein transmembrane transport"/>
    <property type="evidence" value="ECO:0007669"/>
    <property type="project" value="UniProtKB-UniRule"/>
</dbReference>
<dbReference type="GO" id="GO:0005886">
    <property type="term" value="C:plasma membrane"/>
    <property type="evidence" value="ECO:0007669"/>
    <property type="project" value="UniProtKB-SubCell"/>
</dbReference>
<keyword evidence="5 9" id="KW-0653">Protein transport</keyword>
<evidence type="ECO:0000256" key="9">
    <source>
        <dbReference type="HAMAP-Rule" id="MF_00422"/>
    </source>
</evidence>
<dbReference type="GO" id="GO:0006605">
    <property type="term" value="P:protein targeting"/>
    <property type="evidence" value="ECO:0007669"/>
    <property type="project" value="UniProtKB-UniRule"/>
</dbReference>
<keyword evidence="3 9" id="KW-1003">Cell membrane</keyword>
<evidence type="ECO:0000256" key="5">
    <source>
        <dbReference type="ARBA" id="ARBA00022927"/>
    </source>
</evidence>
<evidence type="ECO:0000313" key="10">
    <source>
        <dbReference type="EMBL" id="KPJ68503.1"/>
    </source>
</evidence>
<keyword evidence="8 9" id="KW-0472">Membrane</keyword>
<sequence length="61" mass="6883">MLDKIKKFLKEVRFELTKVTWTTRQELIYSTIVVIVVSIILSIFVGVVDLGLSNLASMLLG</sequence>
<comment type="subunit">
    <text evidence="9">Component of the Sec protein translocase complex. Heterotrimer consisting of SecY, SecE and SecG subunits. The heterotrimers can form oligomers, although 1 heterotrimer is thought to be able to translocate proteins. Interacts with the ribosome. Interacts with SecDF, and other proteins may be involved. Interacts with SecA.</text>
</comment>
<comment type="subcellular location">
    <subcellularLocation>
        <location evidence="9">Cell membrane</location>
        <topology evidence="9">Single-pass membrane protein</topology>
    </subcellularLocation>
    <subcellularLocation>
        <location evidence="1">Membrane</location>
    </subcellularLocation>
</comment>
<dbReference type="GO" id="GO:0008320">
    <property type="term" value="F:protein transmembrane transporter activity"/>
    <property type="evidence" value="ECO:0007669"/>
    <property type="project" value="UniProtKB-UniRule"/>
</dbReference>
<reference evidence="10 11" key="1">
    <citation type="journal article" date="2015" name="Microbiome">
        <title>Genomic resolution of linkages in carbon, nitrogen, and sulfur cycling among widespread estuary sediment bacteria.</title>
        <authorList>
            <person name="Baker B.J."/>
            <person name="Lazar C.S."/>
            <person name="Teske A.P."/>
            <person name="Dick G.J."/>
        </authorList>
    </citation>
    <scope>NUCLEOTIDE SEQUENCE [LARGE SCALE GENOMIC DNA]</scope>
    <source>
        <strain evidence="10">DG_54_3</strain>
    </source>
</reference>
<dbReference type="InterPro" id="IPR001901">
    <property type="entry name" value="Translocase_SecE/Sec61-g"/>
</dbReference>
<dbReference type="EMBL" id="LIZX01000051">
    <property type="protein sequence ID" value="KPJ68503.1"/>
    <property type="molecule type" value="Genomic_DNA"/>
</dbReference>
<dbReference type="InterPro" id="IPR005807">
    <property type="entry name" value="SecE_bac"/>
</dbReference>
<keyword evidence="6 9" id="KW-1133">Transmembrane helix</keyword>
<keyword evidence="4 9" id="KW-0812">Transmembrane</keyword>
<evidence type="ECO:0000256" key="3">
    <source>
        <dbReference type="ARBA" id="ARBA00022475"/>
    </source>
</evidence>
<dbReference type="Pfam" id="PF00584">
    <property type="entry name" value="SecE"/>
    <property type="match status" value="1"/>
</dbReference>
<gene>
    <name evidence="9" type="primary">secE</name>
    <name evidence="10" type="ORF">AMJ44_06425</name>
</gene>
<evidence type="ECO:0000256" key="1">
    <source>
        <dbReference type="ARBA" id="ARBA00004370"/>
    </source>
</evidence>
<evidence type="ECO:0000256" key="8">
    <source>
        <dbReference type="ARBA" id="ARBA00023136"/>
    </source>
</evidence>